<organism evidence="2 3">
    <name type="scientific">Rhypophila decipiens</name>
    <dbReference type="NCBI Taxonomy" id="261697"/>
    <lineage>
        <taxon>Eukaryota</taxon>
        <taxon>Fungi</taxon>
        <taxon>Dikarya</taxon>
        <taxon>Ascomycota</taxon>
        <taxon>Pezizomycotina</taxon>
        <taxon>Sordariomycetes</taxon>
        <taxon>Sordariomycetidae</taxon>
        <taxon>Sordariales</taxon>
        <taxon>Naviculisporaceae</taxon>
        <taxon>Rhypophila</taxon>
    </lineage>
</organism>
<gene>
    <name evidence="2" type="ORF">QBC37DRAFT_431989</name>
</gene>
<dbReference type="SUPFAM" id="SSF53335">
    <property type="entry name" value="S-adenosyl-L-methionine-dependent methyltransferases"/>
    <property type="match status" value="1"/>
</dbReference>
<dbReference type="Proteomes" id="UP001301769">
    <property type="component" value="Unassembled WGS sequence"/>
</dbReference>
<keyword evidence="2" id="KW-0489">Methyltransferase</keyword>
<evidence type="ECO:0000256" key="1">
    <source>
        <dbReference type="ARBA" id="ARBA00038158"/>
    </source>
</evidence>
<keyword evidence="3" id="KW-1185">Reference proteome</keyword>
<dbReference type="EMBL" id="MU858244">
    <property type="protein sequence ID" value="KAK4208417.1"/>
    <property type="molecule type" value="Genomic_DNA"/>
</dbReference>
<comment type="similarity">
    <text evidence="1">Belongs to the methyltransferase superfamily. LaeA methyltransferase family.</text>
</comment>
<reference evidence="2" key="1">
    <citation type="journal article" date="2023" name="Mol. Phylogenet. Evol.">
        <title>Genome-scale phylogeny and comparative genomics of the fungal order Sordariales.</title>
        <authorList>
            <person name="Hensen N."/>
            <person name="Bonometti L."/>
            <person name="Westerberg I."/>
            <person name="Brannstrom I.O."/>
            <person name="Guillou S."/>
            <person name="Cros-Aarteil S."/>
            <person name="Calhoun S."/>
            <person name="Haridas S."/>
            <person name="Kuo A."/>
            <person name="Mondo S."/>
            <person name="Pangilinan J."/>
            <person name="Riley R."/>
            <person name="LaButti K."/>
            <person name="Andreopoulos B."/>
            <person name="Lipzen A."/>
            <person name="Chen C."/>
            <person name="Yan M."/>
            <person name="Daum C."/>
            <person name="Ng V."/>
            <person name="Clum A."/>
            <person name="Steindorff A."/>
            <person name="Ohm R.A."/>
            <person name="Martin F."/>
            <person name="Silar P."/>
            <person name="Natvig D.O."/>
            <person name="Lalanne C."/>
            <person name="Gautier V."/>
            <person name="Ament-Velasquez S.L."/>
            <person name="Kruys A."/>
            <person name="Hutchinson M.I."/>
            <person name="Powell A.J."/>
            <person name="Barry K."/>
            <person name="Miller A.N."/>
            <person name="Grigoriev I.V."/>
            <person name="Debuchy R."/>
            <person name="Gladieux P."/>
            <person name="Hiltunen Thoren M."/>
            <person name="Johannesson H."/>
        </authorList>
    </citation>
    <scope>NUCLEOTIDE SEQUENCE</scope>
    <source>
        <strain evidence="2">PSN293</strain>
    </source>
</reference>
<keyword evidence="2" id="KW-0808">Transferase</keyword>
<dbReference type="Pfam" id="PF13489">
    <property type="entry name" value="Methyltransf_23"/>
    <property type="match status" value="1"/>
</dbReference>
<evidence type="ECO:0000313" key="2">
    <source>
        <dbReference type="EMBL" id="KAK4208417.1"/>
    </source>
</evidence>
<sequence length="293" mass="33067">MVQVNEPSDPYGLNRDHLASIRLNLQNYLWGDSLGYTIHPDIKEDLGLVSQPDKKLRIADIGTGTGIWIINLAQELGIGKETGAKSNIQLDGFDIDIVQCPQPEWLPDNIKFHTWNAFEEPEPDMVGQYDLVHVRLFGINVKNPEHGVEVISNLKKLLKPGGWIQWEEVRSSASKVHKSNPSVQAPATDALLDFLLRESRKYRGGDEWFIGTESVFQSQGFEKVCLRDHHDPPMLWRYLYEVWLLTVAEFSRTQLRGTEAGAEYSAMVMNACEEARQGAVIKLGRLALMAKLA</sequence>
<evidence type="ECO:0000313" key="3">
    <source>
        <dbReference type="Proteomes" id="UP001301769"/>
    </source>
</evidence>
<protein>
    <submittedName>
        <fullName evidence="2">S-adenosyl-L-methionine-dependent methyltransferase</fullName>
    </submittedName>
</protein>
<dbReference type="CDD" id="cd02440">
    <property type="entry name" value="AdoMet_MTases"/>
    <property type="match status" value="1"/>
</dbReference>
<proteinExistence type="inferred from homology"/>
<name>A0AAN7B3B4_9PEZI</name>
<dbReference type="PANTHER" id="PTHR43591">
    <property type="entry name" value="METHYLTRANSFERASE"/>
    <property type="match status" value="1"/>
</dbReference>
<dbReference type="GO" id="GO:0032259">
    <property type="term" value="P:methylation"/>
    <property type="evidence" value="ECO:0007669"/>
    <property type="project" value="UniProtKB-KW"/>
</dbReference>
<reference evidence="2" key="2">
    <citation type="submission" date="2023-05" db="EMBL/GenBank/DDBJ databases">
        <authorList>
            <consortium name="Lawrence Berkeley National Laboratory"/>
            <person name="Steindorff A."/>
            <person name="Hensen N."/>
            <person name="Bonometti L."/>
            <person name="Westerberg I."/>
            <person name="Brannstrom I.O."/>
            <person name="Guillou S."/>
            <person name="Cros-Aarteil S."/>
            <person name="Calhoun S."/>
            <person name="Haridas S."/>
            <person name="Kuo A."/>
            <person name="Mondo S."/>
            <person name="Pangilinan J."/>
            <person name="Riley R."/>
            <person name="Labutti K."/>
            <person name="Andreopoulos B."/>
            <person name="Lipzen A."/>
            <person name="Chen C."/>
            <person name="Yanf M."/>
            <person name="Daum C."/>
            <person name="Ng V."/>
            <person name="Clum A."/>
            <person name="Ohm R."/>
            <person name="Martin F."/>
            <person name="Silar P."/>
            <person name="Natvig D."/>
            <person name="Lalanne C."/>
            <person name="Gautier V."/>
            <person name="Ament-Velasquez S.L."/>
            <person name="Kruys A."/>
            <person name="Hutchinson M.I."/>
            <person name="Powell A.J."/>
            <person name="Barry K."/>
            <person name="Miller A.N."/>
            <person name="Grigoriev I.V."/>
            <person name="Debuchy R."/>
            <person name="Gladieux P."/>
            <person name="Thoren M.H."/>
            <person name="Johannesson H."/>
        </authorList>
    </citation>
    <scope>NUCLEOTIDE SEQUENCE</scope>
    <source>
        <strain evidence="2">PSN293</strain>
    </source>
</reference>
<dbReference type="PANTHER" id="PTHR43591:SF96">
    <property type="entry name" value="PUTATIVE-RELATED"/>
    <property type="match status" value="1"/>
</dbReference>
<comment type="caution">
    <text evidence="2">The sequence shown here is derived from an EMBL/GenBank/DDBJ whole genome shotgun (WGS) entry which is preliminary data.</text>
</comment>
<dbReference type="InterPro" id="IPR029063">
    <property type="entry name" value="SAM-dependent_MTases_sf"/>
</dbReference>
<dbReference type="GO" id="GO:0008168">
    <property type="term" value="F:methyltransferase activity"/>
    <property type="evidence" value="ECO:0007669"/>
    <property type="project" value="UniProtKB-KW"/>
</dbReference>
<accession>A0AAN7B3B4</accession>
<dbReference type="Gene3D" id="3.40.50.150">
    <property type="entry name" value="Vaccinia Virus protein VP39"/>
    <property type="match status" value="1"/>
</dbReference>
<dbReference type="AlphaFoldDB" id="A0AAN7B3B4"/>